<dbReference type="InterPro" id="IPR018062">
    <property type="entry name" value="HTH_AraC-typ_CS"/>
</dbReference>
<feature type="transmembrane region" description="Helical" evidence="4">
    <location>
        <begin position="25"/>
        <end position="47"/>
    </location>
</feature>
<dbReference type="RefSeq" id="WP_144843199.1">
    <property type="nucleotide sequence ID" value="NZ_VNJI01000003.1"/>
</dbReference>
<dbReference type="PROSITE" id="PS01124">
    <property type="entry name" value="HTH_ARAC_FAMILY_2"/>
    <property type="match status" value="1"/>
</dbReference>
<dbReference type="EMBL" id="VNJI01000003">
    <property type="protein sequence ID" value="TVY11299.1"/>
    <property type="molecule type" value="Genomic_DNA"/>
</dbReference>
<dbReference type="OrthoDB" id="1975037at2"/>
<dbReference type="GO" id="GO:0003700">
    <property type="term" value="F:DNA-binding transcription factor activity"/>
    <property type="evidence" value="ECO:0007669"/>
    <property type="project" value="InterPro"/>
</dbReference>
<keyword evidence="3" id="KW-0804">Transcription</keyword>
<keyword evidence="7" id="KW-1185">Reference proteome</keyword>
<dbReference type="PANTHER" id="PTHR43280">
    <property type="entry name" value="ARAC-FAMILY TRANSCRIPTIONAL REGULATOR"/>
    <property type="match status" value="1"/>
</dbReference>
<keyword evidence="4" id="KW-0812">Transmembrane</keyword>
<evidence type="ECO:0000256" key="3">
    <source>
        <dbReference type="ARBA" id="ARBA00023163"/>
    </source>
</evidence>
<evidence type="ECO:0000313" key="6">
    <source>
        <dbReference type="EMBL" id="TVY11299.1"/>
    </source>
</evidence>
<evidence type="ECO:0000256" key="4">
    <source>
        <dbReference type="SAM" id="Phobius"/>
    </source>
</evidence>
<keyword evidence="4" id="KW-1133">Transmembrane helix</keyword>
<sequence>MRNGFTWLTRILTSFFPRANYLKRLIWFGCLSVSIPVVLAGSTYYHFSMKELTQQITENNQASLVLLKDRMENVLFNIENDSLKIAVHPSIKENLGRSGFSTDFITQMSILDALTLHKNANSMISEIIFYDKKEQFVLSNDYGYSPIDRFGYKQDIEAAMSQKETVKWTYLPRSSGEGDISFVRLLNAGETQGVVIINVKEKTLRSTLVNYSTNSKNQALAVLDSSGRILLHSTDRKLLGLPAQSVPGLKEAALNSEPSADNERVEAADGQNLLMQFNRTTLGRTYVSLVPESDMQRQLLWIRWVIVFSIGVFLFVGILLNLIVTRRAYNPIEQLIRYGEHLQKGQITPQGNEIEYIKSCLSYLNEQATTLEGYLKRLQPGLRDQLLIKLLKSYVGRKTTICEECEQYGIPLQGRFVVLVAIVENIFKEKRFLPSEGAIVMFAVTNVMNELLAKSALQGYVVEHGEREGVAILHFPEGIETAQITAKVKAFAEEIRSALQTYMAFSVAVGIGGQREDVLHLSESYREAQRALQHRIFDEAQTVISFEELDQIGKQTLFTYPRDQERLIIEALARGELVLAEQELNVFSQNVKTSESYNMIFQCYHVLLTSIIQSLEEKGPGVIDQLGDNWFDQLKARQTSREIYEWFIEVIFPLYQQITDESRKMGARVVVHKVCRHIKEHGGANHSLVECSEMVGMSPSYFSRLFKKEVGLSFVEYVMEYKVEHAKQLLRDTDLNVMEIAEKVGYSERNLNRAFQRYVSMTPKQYRVSLR</sequence>
<proteinExistence type="predicted"/>
<evidence type="ECO:0000259" key="5">
    <source>
        <dbReference type="PROSITE" id="PS01124"/>
    </source>
</evidence>
<gene>
    <name evidence="6" type="ORF">FPZ49_03435</name>
</gene>
<comment type="caution">
    <text evidence="6">The sequence shown here is derived from an EMBL/GenBank/DDBJ whole genome shotgun (WGS) entry which is preliminary data.</text>
</comment>
<organism evidence="6 7">
    <name type="scientific">Paenibacillus cremeus</name>
    <dbReference type="NCBI Taxonomy" id="2163881"/>
    <lineage>
        <taxon>Bacteria</taxon>
        <taxon>Bacillati</taxon>
        <taxon>Bacillota</taxon>
        <taxon>Bacilli</taxon>
        <taxon>Bacillales</taxon>
        <taxon>Paenibacillaceae</taxon>
        <taxon>Paenibacillus</taxon>
    </lineage>
</organism>
<dbReference type="InterPro" id="IPR009057">
    <property type="entry name" value="Homeodomain-like_sf"/>
</dbReference>
<feature type="transmembrane region" description="Helical" evidence="4">
    <location>
        <begin position="301"/>
        <end position="324"/>
    </location>
</feature>
<keyword evidence="1" id="KW-0805">Transcription regulation</keyword>
<dbReference type="InterPro" id="IPR041522">
    <property type="entry name" value="CdaR_GGDEF"/>
</dbReference>
<keyword evidence="4" id="KW-0472">Membrane</keyword>
<dbReference type="PROSITE" id="PS00041">
    <property type="entry name" value="HTH_ARAC_FAMILY_1"/>
    <property type="match status" value="1"/>
</dbReference>
<dbReference type="SMART" id="SM00342">
    <property type="entry name" value="HTH_ARAC"/>
    <property type="match status" value="1"/>
</dbReference>
<accession>A0A559KGP9</accession>
<dbReference type="SUPFAM" id="SSF46689">
    <property type="entry name" value="Homeodomain-like"/>
    <property type="match status" value="2"/>
</dbReference>
<evidence type="ECO:0000256" key="2">
    <source>
        <dbReference type="ARBA" id="ARBA00023125"/>
    </source>
</evidence>
<dbReference type="Pfam" id="PF12833">
    <property type="entry name" value="HTH_18"/>
    <property type="match status" value="1"/>
</dbReference>
<reference evidence="6 7" key="1">
    <citation type="submission" date="2019-07" db="EMBL/GenBank/DDBJ databases">
        <authorList>
            <person name="Kim J."/>
        </authorList>
    </citation>
    <scope>NUCLEOTIDE SEQUENCE [LARGE SCALE GENOMIC DNA]</scope>
    <source>
        <strain evidence="6 7">JC52</strain>
    </source>
</reference>
<dbReference type="Gene3D" id="1.10.10.60">
    <property type="entry name" value="Homeodomain-like"/>
    <property type="match status" value="2"/>
</dbReference>
<feature type="domain" description="HTH araC/xylS-type" evidence="5">
    <location>
        <begin position="672"/>
        <end position="769"/>
    </location>
</feature>
<keyword evidence="2" id="KW-0238">DNA-binding</keyword>
<dbReference type="Pfam" id="PF17853">
    <property type="entry name" value="GGDEF_2"/>
    <property type="match status" value="1"/>
</dbReference>
<evidence type="ECO:0000313" key="7">
    <source>
        <dbReference type="Proteomes" id="UP000317036"/>
    </source>
</evidence>
<name>A0A559KGP9_9BACL</name>
<dbReference type="Proteomes" id="UP000317036">
    <property type="component" value="Unassembled WGS sequence"/>
</dbReference>
<protein>
    <submittedName>
        <fullName evidence="6">Helix-turn-helix domain-containing protein</fullName>
    </submittedName>
</protein>
<dbReference type="AlphaFoldDB" id="A0A559KGP9"/>
<evidence type="ECO:0000256" key="1">
    <source>
        <dbReference type="ARBA" id="ARBA00023015"/>
    </source>
</evidence>
<dbReference type="InterPro" id="IPR018060">
    <property type="entry name" value="HTH_AraC"/>
</dbReference>
<dbReference type="GO" id="GO:0043565">
    <property type="term" value="F:sequence-specific DNA binding"/>
    <property type="evidence" value="ECO:0007669"/>
    <property type="project" value="InterPro"/>
</dbReference>
<dbReference type="PANTHER" id="PTHR43280:SF2">
    <property type="entry name" value="HTH-TYPE TRANSCRIPTIONAL REGULATOR EXSA"/>
    <property type="match status" value="1"/>
</dbReference>